<evidence type="ECO:0000313" key="2">
    <source>
        <dbReference type="Proteomes" id="UP001147700"/>
    </source>
</evidence>
<accession>A0ABT4RVJ0</accession>
<proteinExistence type="predicted"/>
<organism evidence="1 2">
    <name type="scientific">Solirubrobacter deserti</name>
    <dbReference type="NCBI Taxonomy" id="2282478"/>
    <lineage>
        <taxon>Bacteria</taxon>
        <taxon>Bacillati</taxon>
        <taxon>Actinomycetota</taxon>
        <taxon>Thermoleophilia</taxon>
        <taxon>Solirubrobacterales</taxon>
        <taxon>Solirubrobacteraceae</taxon>
        <taxon>Solirubrobacter</taxon>
    </lineage>
</organism>
<keyword evidence="2" id="KW-1185">Reference proteome</keyword>
<protein>
    <submittedName>
        <fullName evidence="1">Uncharacterized protein</fullName>
    </submittedName>
</protein>
<sequence>MVDALWRGDLRVHEISTGRLRWSEGGGFVMRLAVSADRRCWAYDRQDHPGLVVVREWPFDEHAPIALEGTVSALALAVNREGTKVAVYGAAATPSTTGLAVYTRDDSGAWTASARTDRLSAFDPAVTMVWTDDDQVVLALDSALRIFDAALTPLGLLKTPPARDLSFAGGMLAVGDFDNGIAVPWRDVASRLTSVDG</sequence>
<reference evidence="1" key="1">
    <citation type="submission" date="2022-10" db="EMBL/GenBank/DDBJ databases">
        <title>The WGS of Solirubrobacter sp. CPCC 204708.</title>
        <authorList>
            <person name="Jiang Z."/>
        </authorList>
    </citation>
    <scope>NUCLEOTIDE SEQUENCE</scope>
    <source>
        <strain evidence="1">CPCC 204708</strain>
    </source>
</reference>
<dbReference type="EMBL" id="JAPCID010000122">
    <property type="protein sequence ID" value="MDA0142604.1"/>
    <property type="molecule type" value="Genomic_DNA"/>
</dbReference>
<evidence type="ECO:0000313" key="1">
    <source>
        <dbReference type="EMBL" id="MDA0142604.1"/>
    </source>
</evidence>
<comment type="caution">
    <text evidence="1">The sequence shown here is derived from an EMBL/GenBank/DDBJ whole genome shotgun (WGS) entry which is preliminary data.</text>
</comment>
<dbReference type="Proteomes" id="UP001147700">
    <property type="component" value="Unassembled WGS sequence"/>
</dbReference>
<name>A0ABT4RVJ0_9ACTN</name>
<gene>
    <name evidence="1" type="ORF">OJ962_34280</name>
</gene>
<dbReference type="RefSeq" id="WP_202958827.1">
    <property type="nucleotide sequence ID" value="NZ_JAPCID010000122.1"/>
</dbReference>
<dbReference type="SUPFAM" id="SSF75011">
    <property type="entry name" value="3-carboxy-cis,cis-mucoante lactonizing enzyme"/>
    <property type="match status" value="1"/>
</dbReference>